<gene>
    <name evidence="1" type="ORF">F5148DRAFT_718137</name>
</gene>
<evidence type="ECO:0000313" key="1">
    <source>
        <dbReference type="EMBL" id="KAI9448596.1"/>
    </source>
</evidence>
<sequence length="170" mass="19537">MACSCKVCEPVGRETHMTPPCAPRVLPLSIVLHPSPSFSRSHSRRHPSRFPLPCQQTVTTAQVDRRRRHSPRLQPTRPSSIVLAPATRPRTDMTHSRRHHRSTRGFATHSASPGRHRHRRAAPRSRTRSRRNRFLCRLSYTSVLVRGLSRRHTHLLLSRFVSRSMSLCPL</sequence>
<proteinExistence type="predicted"/>
<keyword evidence="2" id="KW-1185">Reference proteome</keyword>
<evidence type="ECO:0000313" key="2">
    <source>
        <dbReference type="Proteomes" id="UP001207468"/>
    </source>
</evidence>
<organism evidence="1 2">
    <name type="scientific">Russula earlei</name>
    <dbReference type="NCBI Taxonomy" id="71964"/>
    <lineage>
        <taxon>Eukaryota</taxon>
        <taxon>Fungi</taxon>
        <taxon>Dikarya</taxon>
        <taxon>Basidiomycota</taxon>
        <taxon>Agaricomycotina</taxon>
        <taxon>Agaricomycetes</taxon>
        <taxon>Russulales</taxon>
        <taxon>Russulaceae</taxon>
        <taxon>Russula</taxon>
    </lineage>
</organism>
<accession>A0ACC0TTJ2</accession>
<name>A0ACC0TTJ2_9AGAM</name>
<dbReference type="EMBL" id="JAGFNK010000582">
    <property type="protein sequence ID" value="KAI9448596.1"/>
    <property type="molecule type" value="Genomic_DNA"/>
</dbReference>
<comment type="caution">
    <text evidence="1">The sequence shown here is derived from an EMBL/GenBank/DDBJ whole genome shotgun (WGS) entry which is preliminary data.</text>
</comment>
<dbReference type="Proteomes" id="UP001207468">
    <property type="component" value="Unassembled WGS sequence"/>
</dbReference>
<protein>
    <submittedName>
        <fullName evidence="1">Uncharacterized protein</fullName>
    </submittedName>
</protein>
<reference evidence="1" key="1">
    <citation type="submission" date="2021-03" db="EMBL/GenBank/DDBJ databases">
        <title>Evolutionary priming and transition to the ectomycorrhizal habit in an iconic lineage of mushroom-forming fungi: is preadaptation a requirement?</title>
        <authorList>
            <consortium name="DOE Joint Genome Institute"/>
            <person name="Looney B.P."/>
            <person name="Miyauchi S."/>
            <person name="Morin E."/>
            <person name="Drula E."/>
            <person name="Courty P.E."/>
            <person name="Chicoki N."/>
            <person name="Fauchery L."/>
            <person name="Kohler A."/>
            <person name="Kuo A."/>
            <person name="LaButti K."/>
            <person name="Pangilinan J."/>
            <person name="Lipzen A."/>
            <person name="Riley R."/>
            <person name="Andreopoulos W."/>
            <person name="He G."/>
            <person name="Johnson J."/>
            <person name="Barry K.W."/>
            <person name="Grigoriev I.V."/>
            <person name="Nagy L."/>
            <person name="Hibbett D."/>
            <person name="Henrissat B."/>
            <person name="Matheny P.B."/>
            <person name="Labbe J."/>
            <person name="Martin A.F."/>
        </authorList>
    </citation>
    <scope>NUCLEOTIDE SEQUENCE</scope>
    <source>
        <strain evidence="1">BPL698</strain>
    </source>
</reference>